<comment type="caution">
    <text evidence="1">The sequence shown here is derived from an EMBL/GenBank/DDBJ whole genome shotgun (WGS) entry which is preliminary data.</text>
</comment>
<evidence type="ECO:0000313" key="1">
    <source>
        <dbReference type="EMBL" id="KAF9530161.1"/>
    </source>
</evidence>
<dbReference type="OrthoDB" id="3004187at2759"/>
<accession>A0A9P6JRD0</accession>
<reference evidence="1" key="1">
    <citation type="submission" date="2020-11" db="EMBL/GenBank/DDBJ databases">
        <authorList>
            <consortium name="DOE Joint Genome Institute"/>
            <person name="Ahrendt S."/>
            <person name="Riley R."/>
            <person name="Andreopoulos W."/>
            <person name="Labutti K."/>
            <person name="Pangilinan J."/>
            <person name="Ruiz-Duenas F.J."/>
            <person name="Barrasa J.M."/>
            <person name="Sanchez-Garcia M."/>
            <person name="Camarero S."/>
            <person name="Miyauchi S."/>
            <person name="Serrano A."/>
            <person name="Linde D."/>
            <person name="Babiker R."/>
            <person name="Drula E."/>
            <person name="Ayuso-Fernandez I."/>
            <person name="Pacheco R."/>
            <person name="Padilla G."/>
            <person name="Ferreira P."/>
            <person name="Barriuso J."/>
            <person name="Kellner H."/>
            <person name="Castanera R."/>
            <person name="Alfaro M."/>
            <person name="Ramirez L."/>
            <person name="Pisabarro A.G."/>
            <person name="Kuo A."/>
            <person name="Tritt A."/>
            <person name="Lipzen A."/>
            <person name="He G."/>
            <person name="Yan M."/>
            <person name="Ng V."/>
            <person name="Cullen D."/>
            <person name="Martin F."/>
            <person name="Rosso M.-N."/>
            <person name="Henrissat B."/>
            <person name="Hibbett D."/>
            <person name="Martinez A.T."/>
            <person name="Grigoriev I.V."/>
        </authorList>
    </citation>
    <scope>NUCLEOTIDE SEQUENCE</scope>
    <source>
        <strain evidence="1">CBS 506.95</strain>
    </source>
</reference>
<gene>
    <name evidence="1" type="ORF">CPB83DRAFT_905446</name>
</gene>
<name>A0A9P6JRD0_9AGAR</name>
<proteinExistence type="predicted"/>
<dbReference type="AlphaFoldDB" id="A0A9P6JRD0"/>
<organism evidence="1 2">
    <name type="scientific">Crepidotus variabilis</name>
    <dbReference type="NCBI Taxonomy" id="179855"/>
    <lineage>
        <taxon>Eukaryota</taxon>
        <taxon>Fungi</taxon>
        <taxon>Dikarya</taxon>
        <taxon>Basidiomycota</taxon>
        <taxon>Agaricomycotina</taxon>
        <taxon>Agaricomycetes</taxon>
        <taxon>Agaricomycetidae</taxon>
        <taxon>Agaricales</taxon>
        <taxon>Agaricineae</taxon>
        <taxon>Crepidotaceae</taxon>
        <taxon>Crepidotus</taxon>
    </lineage>
</organism>
<sequence>MRFSTIAIASVIIGAISGAALPVASSLYELEVRAFDNVDDILELRSFEDIEDDLELRDFDDIEEAFERSFDDIDDFLEAREPAKEKPKVLMSGGAKKHMDNLGLHGKDRQKASKWHRGVVKKALASKGADTAQIKHLAHSQGSVDPRLHITAKLWNKDNKVIKSSYGTPPKKGDLHHIVVPPKAHVNTAYKAAVAKAGKKL</sequence>
<dbReference type="Proteomes" id="UP000807306">
    <property type="component" value="Unassembled WGS sequence"/>
</dbReference>
<protein>
    <submittedName>
        <fullName evidence="1">Uncharacterized protein</fullName>
    </submittedName>
</protein>
<dbReference type="EMBL" id="MU157841">
    <property type="protein sequence ID" value="KAF9530161.1"/>
    <property type="molecule type" value="Genomic_DNA"/>
</dbReference>
<keyword evidence="2" id="KW-1185">Reference proteome</keyword>
<evidence type="ECO:0000313" key="2">
    <source>
        <dbReference type="Proteomes" id="UP000807306"/>
    </source>
</evidence>